<accession>A0AA40EV57</accession>
<feature type="region of interest" description="Disordered" evidence="1">
    <location>
        <begin position="122"/>
        <end position="153"/>
    </location>
</feature>
<name>A0AA40EV57_9PEZI</name>
<gene>
    <name evidence="2" type="ORF">B0T18DRAFT_142534</name>
</gene>
<organism evidence="2 3">
    <name type="scientific">Schizothecium vesticola</name>
    <dbReference type="NCBI Taxonomy" id="314040"/>
    <lineage>
        <taxon>Eukaryota</taxon>
        <taxon>Fungi</taxon>
        <taxon>Dikarya</taxon>
        <taxon>Ascomycota</taxon>
        <taxon>Pezizomycotina</taxon>
        <taxon>Sordariomycetes</taxon>
        <taxon>Sordariomycetidae</taxon>
        <taxon>Sordariales</taxon>
        <taxon>Schizotheciaceae</taxon>
        <taxon>Schizothecium</taxon>
    </lineage>
</organism>
<dbReference type="EMBL" id="JAUKUD010000004">
    <property type="protein sequence ID" value="KAK0746060.1"/>
    <property type="molecule type" value="Genomic_DNA"/>
</dbReference>
<dbReference type="AlphaFoldDB" id="A0AA40EV57"/>
<feature type="compositionally biased region" description="Pro residues" evidence="1">
    <location>
        <begin position="130"/>
        <end position="148"/>
    </location>
</feature>
<protein>
    <submittedName>
        <fullName evidence="2">Uncharacterized protein</fullName>
    </submittedName>
</protein>
<proteinExistence type="predicted"/>
<feature type="region of interest" description="Disordered" evidence="1">
    <location>
        <begin position="79"/>
        <end position="110"/>
    </location>
</feature>
<keyword evidence="3" id="KW-1185">Reference proteome</keyword>
<evidence type="ECO:0000256" key="1">
    <source>
        <dbReference type="SAM" id="MobiDB-lite"/>
    </source>
</evidence>
<reference evidence="2" key="1">
    <citation type="submission" date="2023-06" db="EMBL/GenBank/DDBJ databases">
        <title>Genome-scale phylogeny and comparative genomics of the fungal order Sordariales.</title>
        <authorList>
            <consortium name="Lawrence Berkeley National Laboratory"/>
            <person name="Hensen N."/>
            <person name="Bonometti L."/>
            <person name="Westerberg I."/>
            <person name="Brannstrom I.O."/>
            <person name="Guillou S."/>
            <person name="Cros-Aarteil S."/>
            <person name="Calhoun S."/>
            <person name="Haridas S."/>
            <person name="Kuo A."/>
            <person name="Mondo S."/>
            <person name="Pangilinan J."/>
            <person name="Riley R."/>
            <person name="LaButti K."/>
            <person name="Andreopoulos B."/>
            <person name="Lipzen A."/>
            <person name="Chen C."/>
            <person name="Yanf M."/>
            <person name="Daum C."/>
            <person name="Ng V."/>
            <person name="Clum A."/>
            <person name="Steindorff A."/>
            <person name="Ohm R."/>
            <person name="Martin F."/>
            <person name="Silar P."/>
            <person name="Natvig D."/>
            <person name="Lalanne C."/>
            <person name="Gautier V."/>
            <person name="Ament-velasquez S.L."/>
            <person name="Kruys A."/>
            <person name="Hutchinson M.I."/>
            <person name="Powell A.J."/>
            <person name="Barry K."/>
            <person name="Miller A.N."/>
            <person name="Grigoriev I.V."/>
            <person name="Debuchy R."/>
            <person name="Gladieux P."/>
            <person name="Thoren M.H."/>
            <person name="Johannesson H."/>
        </authorList>
    </citation>
    <scope>NUCLEOTIDE SEQUENCE</scope>
    <source>
        <strain evidence="2">SMH3187-1</strain>
    </source>
</reference>
<sequence>MHPRPIHDPINRPNPRRLWSRAAWLLFGGRCGGSKPFSSRTHPDCHTRHTLEHTHTHMAHGHFTHRSQNEPACLKNRSSDETRARLNHRNSPTAELAWRQERGGPFSAATPEAGLLTQTKWPDDAQKCPAPHPPPPAPPGRPSPPPRLPTRRGRCMAPVRGASERRNAGLMEKIKDDAAREGRELGSWRGGKGGHASLGCIHRRHDVSSPPLPPPHMSLLSPHQPPPPFRLRLERNTIHTIGPTIVARLEGTRRHVTGGSDLRLPLRLRVITAIA</sequence>
<comment type="caution">
    <text evidence="2">The sequence shown here is derived from an EMBL/GenBank/DDBJ whole genome shotgun (WGS) entry which is preliminary data.</text>
</comment>
<dbReference type="Proteomes" id="UP001172155">
    <property type="component" value="Unassembled WGS sequence"/>
</dbReference>
<evidence type="ECO:0000313" key="3">
    <source>
        <dbReference type="Proteomes" id="UP001172155"/>
    </source>
</evidence>
<evidence type="ECO:0000313" key="2">
    <source>
        <dbReference type="EMBL" id="KAK0746060.1"/>
    </source>
</evidence>